<organism evidence="2 3">
    <name type="scientific">Rubroshorea leprosula</name>
    <dbReference type="NCBI Taxonomy" id="152421"/>
    <lineage>
        <taxon>Eukaryota</taxon>
        <taxon>Viridiplantae</taxon>
        <taxon>Streptophyta</taxon>
        <taxon>Embryophyta</taxon>
        <taxon>Tracheophyta</taxon>
        <taxon>Spermatophyta</taxon>
        <taxon>Magnoliopsida</taxon>
        <taxon>eudicotyledons</taxon>
        <taxon>Gunneridae</taxon>
        <taxon>Pentapetalae</taxon>
        <taxon>rosids</taxon>
        <taxon>malvids</taxon>
        <taxon>Malvales</taxon>
        <taxon>Dipterocarpaceae</taxon>
        <taxon>Rubroshorea</taxon>
    </lineage>
</organism>
<name>A0AAV5KL87_9ROSI</name>
<evidence type="ECO:0008006" key="4">
    <source>
        <dbReference type="Google" id="ProtNLM"/>
    </source>
</evidence>
<dbReference type="EMBL" id="BPVZ01000068">
    <property type="protein sequence ID" value="GKV25363.1"/>
    <property type="molecule type" value="Genomic_DNA"/>
</dbReference>
<dbReference type="Proteomes" id="UP001054252">
    <property type="component" value="Unassembled WGS sequence"/>
</dbReference>
<evidence type="ECO:0000256" key="1">
    <source>
        <dbReference type="SAM" id="MobiDB-lite"/>
    </source>
</evidence>
<dbReference type="AlphaFoldDB" id="A0AAV5KL87"/>
<proteinExistence type="predicted"/>
<evidence type="ECO:0000313" key="2">
    <source>
        <dbReference type="EMBL" id="GKV25363.1"/>
    </source>
</evidence>
<keyword evidence="3" id="KW-1185">Reference proteome</keyword>
<gene>
    <name evidence="2" type="ORF">SLEP1_g34812</name>
</gene>
<evidence type="ECO:0000313" key="3">
    <source>
        <dbReference type="Proteomes" id="UP001054252"/>
    </source>
</evidence>
<protein>
    <recommendedName>
        <fullName evidence="4">Ribosomal protein S18</fullName>
    </recommendedName>
</protein>
<accession>A0AAV5KL87</accession>
<comment type="caution">
    <text evidence="2">The sequence shown here is derived from an EMBL/GenBank/DDBJ whole genome shotgun (WGS) entry which is preliminary data.</text>
</comment>
<reference evidence="2 3" key="1">
    <citation type="journal article" date="2021" name="Commun. Biol.">
        <title>The genome of Shorea leprosula (Dipterocarpaceae) highlights the ecological relevance of drought in aseasonal tropical rainforests.</title>
        <authorList>
            <person name="Ng K.K.S."/>
            <person name="Kobayashi M.J."/>
            <person name="Fawcett J.A."/>
            <person name="Hatakeyama M."/>
            <person name="Paape T."/>
            <person name="Ng C.H."/>
            <person name="Ang C.C."/>
            <person name="Tnah L.H."/>
            <person name="Lee C.T."/>
            <person name="Nishiyama T."/>
            <person name="Sese J."/>
            <person name="O'Brien M.J."/>
            <person name="Copetti D."/>
            <person name="Mohd Noor M.I."/>
            <person name="Ong R.C."/>
            <person name="Putra M."/>
            <person name="Sireger I.Z."/>
            <person name="Indrioko S."/>
            <person name="Kosugi Y."/>
            <person name="Izuno A."/>
            <person name="Isagi Y."/>
            <person name="Lee S.L."/>
            <person name="Shimizu K.K."/>
        </authorList>
    </citation>
    <scope>NUCLEOTIDE SEQUENCE [LARGE SCALE GENOMIC DNA]</scope>
    <source>
        <strain evidence="2">214</strain>
    </source>
</reference>
<sequence length="44" mass="5126">MSSFLPRRGQQRAKGKTKGFFDNPENRDQNALVLMQRYNILSLV</sequence>
<feature type="region of interest" description="Disordered" evidence="1">
    <location>
        <begin position="1"/>
        <end position="25"/>
    </location>
</feature>